<evidence type="ECO:0000256" key="3">
    <source>
        <dbReference type="ARBA" id="ARBA00023157"/>
    </source>
</evidence>
<dbReference type="SMART" id="SM00179">
    <property type="entry name" value="EGF_CA"/>
    <property type="match status" value="1"/>
</dbReference>
<name>A0ABN8LX63_9CNID</name>
<evidence type="ECO:0000259" key="5">
    <source>
        <dbReference type="PROSITE" id="PS50026"/>
    </source>
</evidence>
<evidence type="ECO:0000313" key="8">
    <source>
        <dbReference type="Proteomes" id="UP001159427"/>
    </source>
</evidence>
<keyword evidence="2" id="KW-0732">Signal</keyword>
<dbReference type="InterPro" id="IPR057774">
    <property type="entry name" value="D8C_UMOD/GP2/OIT3-like"/>
</dbReference>
<dbReference type="Gene3D" id="2.10.25.10">
    <property type="entry name" value="Laminin"/>
    <property type="match status" value="1"/>
</dbReference>
<accession>A0ABN8LX63</accession>
<dbReference type="SUPFAM" id="SSF57414">
    <property type="entry name" value="Hairpin loop containing domain-like"/>
    <property type="match status" value="1"/>
</dbReference>
<evidence type="ECO:0008006" key="9">
    <source>
        <dbReference type="Google" id="ProtNLM"/>
    </source>
</evidence>
<dbReference type="SUPFAM" id="SSF57196">
    <property type="entry name" value="EGF/Laminin"/>
    <property type="match status" value="1"/>
</dbReference>
<dbReference type="Pfam" id="PF00024">
    <property type="entry name" value="PAN_1"/>
    <property type="match status" value="1"/>
</dbReference>
<organism evidence="7 8">
    <name type="scientific">Porites evermanni</name>
    <dbReference type="NCBI Taxonomy" id="104178"/>
    <lineage>
        <taxon>Eukaryota</taxon>
        <taxon>Metazoa</taxon>
        <taxon>Cnidaria</taxon>
        <taxon>Anthozoa</taxon>
        <taxon>Hexacorallia</taxon>
        <taxon>Scleractinia</taxon>
        <taxon>Fungiina</taxon>
        <taxon>Poritidae</taxon>
        <taxon>Porites</taxon>
    </lineage>
</organism>
<gene>
    <name evidence="7" type="ORF">PEVE_00007343</name>
</gene>
<evidence type="ECO:0000256" key="1">
    <source>
        <dbReference type="ARBA" id="ARBA00022536"/>
    </source>
</evidence>
<dbReference type="SMART" id="SM00473">
    <property type="entry name" value="PAN_AP"/>
    <property type="match status" value="1"/>
</dbReference>
<dbReference type="PANTHER" id="PTHR36191:SF4">
    <property type="entry name" value="VWFD DOMAIN-CONTAINING PROTEIN"/>
    <property type="match status" value="1"/>
</dbReference>
<dbReference type="Pfam" id="PF12947">
    <property type="entry name" value="EGF_3"/>
    <property type="match status" value="1"/>
</dbReference>
<comment type="caution">
    <text evidence="4">Lacks conserved residue(s) required for the propagation of feature annotation.</text>
</comment>
<keyword evidence="3" id="KW-1015">Disulfide bond</keyword>
<dbReference type="CDD" id="cd00054">
    <property type="entry name" value="EGF_CA"/>
    <property type="match status" value="1"/>
</dbReference>
<comment type="caution">
    <text evidence="7">The sequence shown here is derived from an EMBL/GenBank/DDBJ whole genome shotgun (WGS) entry which is preliminary data.</text>
</comment>
<dbReference type="InterPro" id="IPR000742">
    <property type="entry name" value="EGF"/>
</dbReference>
<dbReference type="InterPro" id="IPR003609">
    <property type="entry name" value="Pan_app"/>
</dbReference>
<proteinExistence type="predicted"/>
<feature type="domain" description="Apple" evidence="6">
    <location>
        <begin position="11"/>
        <end position="87"/>
    </location>
</feature>
<dbReference type="Proteomes" id="UP001159427">
    <property type="component" value="Unassembled WGS sequence"/>
</dbReference>
<dbReference type="PROSITE" id="PS50026">
    <property type="entry name" value="EGF_3"/>
    <property type="match status" value="1"/>
</dbReference>
<dbReference type="SMART" id="SM00181">
    <property type="entry name" value="EGF"/>
    <property type="match status" value="1"/>
</dbReference>
<evidence type="ECO:0000259" key="6">
    <source>
        <dbReference type="PROSITE" id="PS50948"/>
    </source>
</evidence>
<keyword evidence="1 4" id="KW-0245">EGF-like domain</keyword>
<keyword evidence="8" id="KW-1185">Reference proteome</keyword>
<sequence>MHGSEAVGGQCKTSERSVPGKALKGHTFKEFAVRAIVECQNTCERNPRCASYNFYIPGKVCELNSHTKEEKPDHFVTDELRFYMKREGMKYVKLCTPNTLSTGSLHSPYYAIPGRVFTRFCEIRSSKTKPVRLLMSRYTCYEDECLKTPPVCDVNANCKNTLGSYHCSCREGFTGDGNRVLKFSDCLNYRKLTSSDRKVSHGSSPLRCDKSLRHGWYRFQGNAGTKMPTSCVAPHKCSTHATGWLNGAHPSVEEGKVTKKVCFSWGSNCCTWSISIEVLNCGGFFLYHFKGTPPEHPCNLRYCGTD</sequence>
<dbReference type="Gene3D" id="3.50.4.10">
    <property type="entry name" value="Hepatocyte Growth Factor"/>
    <property type="match status" value="1"/>
</dbReference>
<evidence type="ECO:0000256" key="4">
    <source>
        <dbReference type="PROSITE-ProRule" id="PRU00076"/>
    </source>
</evidence>
<protein>
    <recommendedName>
        <fullName evidence="9">Uromodulin</fullName>
    </recommendedName>
</protein>
<dbReference type="InterPro" id="IPR024731">
    <property type="entry name" value="NELL2-like_EGF"/>
</dbReference>
<dbReference type="PANTHER" id="PTHR36191">
    <property type="entry name" value="ENDO/EXONUCLEASE/PHOSPHATASE DOMAIN-CONTAINING PROTEIN-RELATED"/>
    <property type="match status" value="1"/>
</dbReference>
<dbReference type="InterPro" id="IPR000152">
    <property type="entry name" value="EGF-type_Asp/Asn_hydroxyl_site"/>
</dbReference>
<dbReference type="EMBL" id="CALNXI010000149">
    <property type="protein sequence ID" value="CAH3020494.1"/>
    <property type="molecule type" value="Genomic_DNA"/>
</dbReference>
<dbReference type="PROSITE" id="PS50948">
    <property type="entry name" value="PAN"/>
    <property type="match status" value="1"/>
</dbReference>
<dbReference type="PROSITE" id="PS00010">
    <property type="entry name" value="ASX_HYDROXYL"/>
    <property type="match status" value="1"/>
</dbReference>
<dbReference type="InterPro" id="IPR001881">
    <property type="entry name" value="EGF-like_Ca-bd_dom"/>
</dbReference>
<reference evidence="7 8" key="1">
    <citation type="submission" date="2022-05" db="EMBL/GenBank/DDBJ databases">
        <authorList>
            <consortium name="Genoscope - CEA"/>
            <person name="William W."/>
        </authorList>
    </citation>
    <scope>NUCLEOTIDE SEQUENCE [LARGE SCALE GENOMIC DNA]</scope>
</reference>
<dbReference type="Pfam" id="PF23283">
    <property type="entry name" value="D8C_UMOD"/>
    <property type="match status" value="1"/>
</dbReference>
<feature type="domain" description="EGF-like" evidence="5">
    <location>
        <begin position="141"/>
        <end position="179"/>
    </location>
</feature>
<evidence type="ECO:0000313" key="7">
    <source>
        <dbReference type="EMBL" id="CAH3020494.1"/>
    </source>
</evidence>
<evidence type="ECO:0000256" key="2">
    <source>
        <dbReference type="ARBA" id="ARBA00022729"/>
    </source>
</evidence>